<evidence type="ECO:0000256" key="1">
    <source>
        <dbReference type="ARBA" id="ARBA00022737"/>
    </source>
</evidence>
<dbReference type="InterPro" id="IPR050498">
    <property type="entry name" value="Ycf3"/>
</dbReference>
<dbReference type="RefSeq" id="WP_156216305.1">
    <property type="nucleotide sequence ID" value="NZ_WOFH01000004.1"/>
</dbReference>
<name>A0A7K1KYS7_9ACTN</name>
<keyword evidence="2" id="KW-0802">TPR repeat</keyword>
<dbReference type="InterPro" id="IPR011990">
    <property type="entry name" value="TPR-like_helical_dom_sf"/>
</dbReference>
<dbReference type="PANTHER" id="PTHR44858">
    <property type="entry name" value="TETRATRICOPEPTIDE REPEAT PROTEIN 6"/>
    <property type="match status" value="1"/>
</dbReference>
<dbReference type="AlphaFoldDB" id="A0A7K1KYS7"/>
<reference evidence="3 4" key="1">
    <citation type="submission" date="2019-11" db="EMBL/GenBank/DDBJ databases">
        <authorList>
            <person name="Cao P."/>
        </authorList>
    </citation>
    <scope>NUCLEOTIDE SEQUENCE [LARGE SCALE GENOMIC DNA]</scope>
    <source>
        <strain evidence="3 4">NEAU-AAG5</strain>
    </source>
</reference>
<dbReference type="PANTHER" id="PTHR44858:SF1">
    <property type="entry name" value="UDP-N-ACETYLGLUCOSAMINE--PEPTIDE N-ACETYLGLUCOSAMINYLTRANSFERASE SPINDLY-RELATED"/>
    <property type="match status" value="1"/>
</dbReference>
<comment type="caution">
    <text evidence="3">The sequence shown here is derived from an EMBL/GenBank/DDBJ whole genome shotgun (WGS) entry which is preliminary data.</text>
</comment>
<sequence length="441" mass="45970">MTHALTRRLLPVGLVAALAAGLTAGAAIRIQRPAPAAGAQAGPVAAGAPAATLAGSIARLQRHLREQPRDASSWAALGLGYVERARVTADPSLYPEASDALDRSLRLRPDGNDAALAGRAALAAARHDFPTALAEADRALAVNPYGARALAVRVDALVELGRYPDALKAAEHADATAPGIPVFTRLAYVRELHGRTGEARRVLRLAAASATDRGDIAYVRTQLGDLAWNGGDARAAGREFAAALRADPTDLGALDGRARVRAATGDLAGAARDQEALVARSPLPARLTWLGELRESAGRRDEAAPQYAAASAWGALAWANGVTPDLETALFEADHGDPAKAVRAARAEWGRRRSVHVADALGWALHAAGRDAEALGYARRAAATGYRNAAFLYHRGMIERSLGQRAPARRDLGAALRLNPSFSPLHAPRARAALASLGGAP</sequence>
<protein>
    <recommendedName>
        <fullName evidence="5">Tetratricopeptide repeat protein</fullName>
    </recommendedName>
</protein>
<dbReference type="SUPFAM" id="SSF48452">
    <property type="entry name" value="TPR-like"/>
    <property type="match status" value="2"/>
</dbReference>
<keyword evidence="4" id="KW-1185">Reference proteome</keyword>
<accession>A0A7K1KYS7</accession>
<proteinExistence type="predicted"/>
<dbReference type="EMBL" id="WOFH01000004">
    <property type="protein sequence ID" value="MUN37207.1"/>
    <property type="molecule type" value="Genomic_DNA"/>
</dbReference>
<dbReference type="Gene3D" id="1.25.40.10">
    <property type="entry name" value="Tetratricopeptide repeat domain"/>
    <property type="match status" value="3"/>
</dbReference>
<evidence type="ECO:0000313" key="3">
    <source>
        <dbReference type="EMBL" id="MUN37207.1"/>
    </source>
</evidence>
<dbReference type="Proteomes" id="UP000432015">
    <property type="component" value="Unassembled WGS sequence"/>
</dbReference>
<organism evidence="3 4">
    <name type="scientific">Actinomadura litoris</name>
    <dbReference type="NCBI Taxonomy" id="2678616"/>
    <lineage>
        <taxon>Bacteria</taxon>
        <taxon>Bacillati</taxon>
        <taxon>Actinomycetota</taxon>
        <taxon>Actinomycetes</taxon>
        <taxon>Streptosporangiales</taxon>
        <taxon>Thermomonosporaceae</taxon>
        <taxon>Actinomadura</taxon>
    </lineage>
</organism>
<keyword evidence="1" id="KW-0677">Repeat</keyword>
<evidence type="ECO:0000256" key="2">
    <source>
        <dbReference type="ARBA" id="ARBA00022803"/>
    </source>
</evidence>
<evidence type="ECO:0008006" key="5">
    <source>
        <dbReference type="Google" id="ProtNLM"/>
    </source>
</evidence>
<evidence type="ECO:0000313" key="4">
    <source>
        <dbReference type="Proteomes" id="UP000432015"/>
    </source>
</evidence>
<gene>
    <name evidence="3" type="ORF">GNZ18_11420</name>
</gene>